<feature type="region of interest" description="Disordered" evidence="1">
    <location>
        <begin position="67"/>
        <end position="116"/>
    </location>
</feature>
<accession>A0ABN9PPE0</accession>
<gene>
    <name evidence="2" type="ORF">PCOR1329_LOCUS3710</name>
</gene>
<protein>
    <submittedName>
        <fullName evidence="2">Uncharacterized protein</fullName>
    </submittedName>
</protein>
<comment type="caution">
    <text evidence="2">The sequence shown here is derived from an EMBL/GenBank/DDBJ whole genome shotgun (WGS) entry which is preliminary data.</text>
</comment>
<keyword evidence="3" id="KW-1185">Reference proteome</keyword>
<evidence type="ECO:0000256" key="1">
    <source>
        <dbReference type="SAM" id="MobiDB-lite"/>
    </source>
</evidence>
<evidence type="ECO:0000313" key="2">
    <source>
        <dbReference type="EMBL" id="CAK0793405.1"/>
    </source>
</evidence>
<proteinExistence type="predicted"/>
<organism evidence="2 3">
    <name type="scientific">Prorocentrum cordatum</name>
    <dbReference type="NCBI Taxonomy" id="2364126"/>
    <lineage>
        <taxon>Eukaryota</taxon>
        <taxon>Sar</taxon>
        <taxon>Alveolata</taxon>
        <taxon>Dinophyceae</taxon>
        <taxon>Prorocentrales</taxon>
        <taxon>Prorocentraceae</taxon>
        <taxon>Prorocentrum</taxon>
    </lineage>
</organism>
<dbReference type="EMBL" id="CAUYUJ010000958">
    <property type="protein sequence ID" value="CAK0793405.1"/>
    <property type="molecule type" value="Genomic_DNA"/>
</dbReference>
<name>A0ABN9PPE0_9DINO</name>
<dbReference type="Proteomes" id="UP001189429">
    <property type="component" value="Unassembled WGS sequence"/>
</dbReference>
<feature type="non-terminal residue" evidence="2">
    <location>
        <position position="1"/>
    </location>
</feature>
<feature type="non-terminal residue" evidence="2">
    <location>
        <position position="458"/>
    </location>
</feature>
<reference evidence="2" key="1">
    <citation type="submission" date="2023-10" db="EMBL/GenBank/DDBJ databases">
        <authorList>
            <person name="Chen Y."/>
            <person name="Shah S."/>
            <person name="Dougan E. K."/>
            <person name="Thang M."/>
            <person name="Chan C."/>
        </authorList>
    </citation>
    <scope>NUCLEOTIDE SEQUENCE [LARGE SCALE GENOMIC DNA]</scope>
</reference>
<sequence length="458" mass="47074">VLAGVAAARWAADNLVRRLGRELREAKEVIASLQAQLACGSRGDAAEAEARRREAIARPALVARVRGRRETRAQRQRRNVAWHAERCPSADAPPQAWRRAQDGPRLPGGPLPGEGRGGAAQGAAACEVGTCVCEVQPPVECALGACVAEAPARLPSARVAAARAPLRSSAQPCLPEWARWAALLEELGVAQLAEQGCGEGGAESAEAEEVIAEFGCEAEEDRAAAARCSAWRPRRSGGSLVGGSEFEGESEFEDLGSEHGQFLRDEFSGGSELAAGCELARAAWLGRSGSRRGGGGEPEPEEERGALALAADGSEVGPEELRGSEGGNVSFLDGFSVAAVACAATGPKSGVESLLDLAEARALGVRLGSAGCPDAEGQAAEGEGSSVGGSEFEDLGSEHGRFLRGEFSDGSEQAAECELARARAPGARALNAAAQAAILSGDLAEGLRLLEAAQVFGQ</sequence>
<evidence type="ECO:0000313" key="3">
    <source>
        <dbReference type="Proteomes" id="UP001189429"/>
    </source>
</evidence>